<dbReference type="EMBL" id="QGKW02002005">
    <property type="protein sequence ID" value="KAF2540954.1"/>
    <property type="molecule type" value="Genomic_DNA"/>
</dbReference>
<organism evidence="8 9">
    <name type="scientific">Brassica cretica</name>
    <name type="common">Mustard</name>
    <dbReference type="NCBI Taxonomy" id="69181"/>
    <lineage>
        <taxon>Eukaryota</taxon>
        <taxon>Viridiplantae</taxon>
        <taxon>Streptophyta</taxon>
        <taxon>Embryophyta</taxon>
        <taxon>Tracheophyta</taxon>
        <taxon>Spermatophyta</taxon>
        <taxon>Magnoliopsida</taxon>
        <taxon>eudicotyledons</taxon>
        <taxon>Gunneridae</taxon>
        <taxon>Pentapetalae</taxon>
        <taxon>rosids</taxon>
        <taxon>malvids</taxon>
        <taxon>Brassicales</taxon>
        <taxon>Brassicaceae</taxon>
        <taxon>Brassiceae</taxon>
        <taxon>Brassica</taxon>
    </lineage>
</organism>
<dbReference type="InterPro" id="IPR030182">
    <property type="entry name" value="PUP_plant"/>
</dbReference>
<accession>A0A8S9G6L8</accession>
<comment type="subcellular location">
    <subcellularLocation>
        <location evidence="1">Membrane</location>
        <topology evidence="1">Multi-pass membrane protein</topology>
    </subcellularLocation>
</comment>
<evidence type="ECO:0000256" key="5">
    <source>
        <dbReference type="ARBA" id="ARBA00022989"/>
    </source>
</evidence>
<reference evidence="8" key="1">
    <citation type="submission" date="2019-12" db="EMBL/GenBank/DDBJ databases">
        <title>Genome sequencing and annotation of Brassica cretica.</title>
        <authorList>
            <person name="Studholme D.J."/>
            <person name="Sarris P.F."/>
        </authorList>
    </citation>
    <scope>NUCLEOTIDE SEQUENCE</scope>
    <source>
        <strain evidence="8">PFS-001/15</strain>
        <tissue evidence="8">Leaf</tissue>
    </source>
</reference>
<dbReference type="PANTHER" id="PTHR31376:SF57">
    <property type="entry name" value="PURINE PERMEASE 22-RELATED"/>
    <property type="match status" value="1"/>
</dbReference>
<dbReference type="GO" id="GO:0005345">
    <property type="term" value="F:purine nucleobase transmembrane transporter activity"/>
    <property type="evidence" value="ECO:0007669"/>
    <property type="project" value="UniProtKB-ARBA"/>
</dbReference>
<dbReference type="AlphaFoldDB" id="A0A8S9G6L8"/>
<feature type="transmembrane region" description="Helical" evidence="7">
    <location>
        <begin position="110"/>
        <end position="130"/>
    </location>
</feature>
<protein>
    <submittedName>
        <fullName evidence="8">Uncharacterized protein</fullName>
    </submittedName>
</protein>
<keyword evidence="5 7" id="KW-1133">Transmembrane helix</keyword>
<proteinExistence type="inferred from homology"/>
<evidence type="ECO:0000256" key="3">
    <source>
        <dbReference type="ARBA" id="ARBA00022448"/>
    </source>
</evidence>
<feature type="transmembrane region" description="Helical" evidence="7">
    <location>
        <begin position="48"/>
        <end position="67"/>
    </location>
</feature>
<evidence type="ECO:0000313" key="9">
    <source>
        <dbReference type="Proteomes" id="UP000712281"/>
    </source>
</evidence>
<evidence type="ECO:0000256" key="4">
    <source>
        <dbReference type="ARBA" id="ARBA00022692"/>
    </source>
</evidence>
<comment type="caution">
    <text evidence="8">The sequence shown here is derived from an EMBL/GenBank/DDBJ whole genome shotgun (WGS) entry which is preliminary data.</text>
</comment>
<dbReference type="Pfam" id="PF16913">
    <property type="entry name" value="PUNUT"/>
    <property type="match status" value="1"/>
</dbReference>
<keyword evidence="6 7" id="KW-0472">Membrane</keyword>
<dbReference type="Proteomes" id="UP000712281">
    <property type="component" value="Unassembled WGS sequence"/>
</dbReference>
<evidence type="ECO:0000256" key="1">
    <source>
        <dbReference type="ARBA" id="ARBA00004141"/>
    </source>
</evidence>
<dbReference type="PANTHER" id="PTHR31376">
    <property type="entry name" value="OS09G0467300 PROTEIN-RELATED"/>
    <property type="match status" value="1"/>
</dbReference>
<keyword evidence="4 7" id="KW-0812">Transmembrane</keyword>
<keyword evidence="3" id="KW-0813">Transport</keyword>
<name>A0A8S9G6L8_BRACR</name>
<evidence type="ECO:0000313" key="8">
    <source>
        <dbReference type="EMBL" id="KAF2540954.1"/>
    </source>
</evidence>
<evidence type="ECO:0000256" key="6">
    <source>
        <dbReference type="ARBA" id="ARBA00023136"/>
    </source>
</evidence>
<dbReference type="GO" id="GO:0015211">
    <property type="term" value="F:purine nucleoside transmembrane transporter activity"/>
    <property type="evidence" value="ECO:0007669"/>
    <property type="project" value="InterPro"/>
</dbReference>
<dbReference type="GO" id="GO:0016020">
    <property type="term" value="C:membrane"/>
    <property type="evidence" value="ECO:0007669"/>
    <property type="project" value="UniProtKB-SubCell"/>
</dbReference>
<evidence type="ECO:0000256" key="7">
    <source>
        <dbReference type="SAM" id="Phobius"/>
    </source>
</evidence>
<comment type="similarity">
    <text evidence="2">Belongs to the purine permeases (TC 2.A.7.14) family.</text>
</comment>
<feature type="transmembrane region" description="Helical" evidence="7">
    <location>
        <begin position="79"/>
        <end position="104"/>
    </location>
</feature>
<sequence length="146" mass="16260">MERSQELYINGDQNLEANLIDHEVNDSSSVPQTKNYKKWLRISIYQRIGFPVLVLIGLFASGEWKLLKREMRNYRLGKVSYVMTLSSAAVSSQVYTIGAVGLIFESSSVFSNTVTAVGLPIVPVVAVIVFHDKIDASKKFSIVLGF</sequence>
<gene>
    <name evidence="8" type="ORF">F2Q68_00029409</name>
</gene>
<evidence type="ECO:0000256" key="2">
    <source>
        <dbReference type="ARBA" id="ARBA00006213"/>
    </source>
</evidence>